<comment type="caution">
    <text evidence="3">The sequence shown here is derived from an EMBL/GenBank/DDBJ whole genome shotgun (WGS) entry which is preliminary data.</text>
</comment>
<keyword evidence="4" id="KW-1185">Reference proteome</keyword>
<feature type="chain" id="PRO_5017804270" description="Glycoside hydrolase 131 catalytic N-terminal domain-containing protein" evidence="1">
    <location>
        <begin position="19"/>
        <end position="286"/>
    </location>
</feature>
<evidence type="ECO:0000313" key="4">
    <source>
        <dbReference type="Proteomes" id="UP000256645"/>
    </source>
</evidence>
<dbReference type="Proteomes" id="UP000256645">
    <property type="component" value="Unassembled WGS sequence"/>
</dbReference>
<dbReference type="PANTHER" id="PTHR34612:SF2">
    <property type="entry name" value="GLYCOSIDE HYDROLASE 131 CATALYTIC N-TERMINAL DOMAIN-CONTAINING PROTEIN"/>
    <property type="match status" value="1"/>
</dbReference>
<dbReference type="Gene3D" id="2.60.120.1160">
    <property type="match status" value="1"/>
</dbReference>
<accession>A0A3D8R766</accession>
<protein>
    <recommendedName>
        <fullName evidence="2">Glycoside hydrolase 131 catalytic N-terminal domain-containing protein</fullName>
    </recommendedName>
</protein>
<dbReference type="PANTHER" id="PTHR34612">
    <property type="entry name" value="GH131_N DOMAIN-CONTAINING PROTEIN"/>
    <property type="match status" value="1"/>
</dbReference>
<dbReference type="OrthoDB" id="5283326at2759"/>
<feature type="signal peptide" evidence="1">
    <location>
        <begin position="1"/>
        <end position="18"/>
    </location>
</feature>
<feature type="domain" description="Glycoside hydrolase 131 catalytic N-terminal" evidence="2">
    <location>
        <begin position="23"/>
        <end position="281"/>
    </location>
</feature>
<dbReference type="EMBL" id="PDLM01000009">
    <property type="protein sequence ID" value="RDW69826.1"/>
    <property type="molecule type" value="Genomic_DNA"/>
</dbReference>
<proteinExistence type="predicted"/>
<evidence type="ECO:0000259" key="2">
    <source>
        <dbReference type="Pfam" id="PF18271"/>
    </source>
</evidence>
<gene>
    <name evidence="3" type="ORF">BP6252_08846</name>
</gene>
<evidence type="ECO:0000313" key="3">
    <source>
        <dbReference type="EMBL" id="RDW69826.1"/>
    </source>
</evidence>
<evidence type="ECO:0000256" key="1">
    <source>
        <dbReference type="SAM" id="SignalP"/>
    </source>
</evidence>
<sequence length="286" mass="30227">MVSNIFSVALAFAAVASAQNCSIQFEGRLPAGATPSTFDAKTSLFDSGNVFGKNLTWGSIIQIPAVVASLFDAKVGTIPFEVTISDKSIFAPSATNVQTGFRRAELLPASNNGSDPSTLGVKTLHFSLMKDAARPLNTSHEYQLVFVESADFSTNQFALKTGTISGLTGDPNQLVLQSNVRNATTLFATPFTAGTFHNFGLVLDFTKNTTQVLYSTGNAALAPVTGAVANDISGRGQFHFGMLKKPTGSNLKDVTKEGFQPSNINEGIIYGGIFQEDSSTGCMTLQ</sequence>
<dbReference type="Pfam" id="PF18271">
    <property type="entry name" value="GH131_N"/>
    <property type="match status" value="1"/>
</dbReference>
<dbReference type="InterPro" id="IPR041524">
    <property type="entry name" value="GH131_N"/>
</dbReference>
<dbReference type="AlphaFoldDB" id="A0A3D8R766"/>
<reference evidence="3 4" key="1">
    <citation type="journal article" date="2018" name="IMA Fungus">
        <title>IMA Genome-F 9: Draft genome sequence of Annulohypoxylon stygium, Aspergillus mulundensis, Berkeleyomyces basicola (syn. Thielaviopsis basicola), Ceratocystis smalleyi, two Cercospora beticola strains, Coleophoma cylindrospora, Fusarium fracticaudum, Phialophora cf. hyalina, and Morchella septimelata.</title>
        <authorList>
            <person name="Wingfield B.D."/>
            <person name="Bills G.F."/>
            <person name="Dong Y."/>
            <person name="Huang W."/>
            <person name="Nel W.J."/>
            <person name="Swalarsk-Parry B.S."/>
            <person name="Vaghefi N."/>
            <person name="Wilken P.M."/>
            <person name="An Z."/>
            <person name="de Beer Z.W."/>
            <person name="De Vos L."/>
            <person name="Chen L."/>
            <person name="Duong T.A."/>
            <person name="Gao Y."/>
            <person name="Hammerbacher A."/>
            <person name="Kikkert J.R."/>
            <person name="Li Y."/>
            <person name="Li H."/>
            <person name="Li K."/>
            <person name="Li Q."/>
            <person name="Liu X."/>
            <person name="Ma X."/>
            <person name="Naidoo K."/>
            <person name="Pethybridge S.J."/>
            <person name="Sun J."/>
            <person name="Steenkamp E.T."/>
            <person name="van der Nest M.A."/>
            <person name="van Wyk S."/>
            <person name="Wingfield M.J."/>
            <person name="Xiong C."/>
            <person name="Yue Q."/>
            <person name="Zhang X."/>
        </authorList>
    </citation>
    <scope>NUCLEOTIDE SEQUENCE [LARGE SCALE GENOMIC DNA]</scope>
    <source>
        <strain evidence="3 4">BP6252</strain>
    </source>
</reference>
<dbReference type="STRING" id="1849047.A0A3D8R766"/>
<keyword evidence="1" id="KW-0732">Signal</keyword>
<organism evidence="3 4">
    <name type="scientific">Coleophoma cylindrospora</name>
    <dbReference type="NCBI Taxonomy" id="1849047"/>
    <lineage>
        <taxon>Eukaryota</taxon>
        <taxon>Fungi</taxon>
        <taxon>Dikarya</taxon>
        <taxon>Ascomycota</taxon>
        <taxon>Pezizomycotina</taxon>
        <taxon>Leotiomycetes</taxon>
        <taxon>Helotiales</taxon>
        <taxon>Dermateaceae</taxon>
        <taxon>Coleophoma</taxon>
    </lineage>
</organism>
<name>A0A3D8R766_9HELO</name>